<dbReference type="PANTHER" id="PTHR34406:SF1">
    <property type="entry name" value="PROTEIN YCEI"/>
    <property type="match status" value="1"/>
</dbReference>
<dbReference type="EMBL" id="JRFA01000014">
    <property type="protein sequence ID" value="KGN74406.1"/>
    <property type="molecule type" value="Genomic_DNA"/>
</dbReference>
<evidence type="ECO:0000313" key="2">
    <source>
        <dbReference type="EMBL" id="KGN74406.1"/>
    </source>
</evidence>
<gene>
    <name evidence="2" type="ORF">HQ47_04995</name>
</gene>
<protein>
    <recommendedName>
        <fullName evidence="1">Lipid/polyisoprenoid-binding YceI-like domain-containing protein</fullName>
    </recommendedName>
</protein>
<dbReference type="InterPro" id="IPR007372">
    <property type="entry name" value="Lipid/polyisoprenoid-bd_YceI"/>
</dbReference>
<dbReference type="Pfam" id="PF04264">
    <property type="entry name" value="YceI"/>
    <property type="match status" value="1"/>
</dbReference>
<proteinExistence type="predicted"/>
<sequence length="219" mass="24116">MRKTIYLLLISSMVVLGLGSCKNNRTANKTGEAMMAVVSDKKADTLKIDLANSSIQWQGYKPGGQHNGDLKLKSGEVYIVPADSSLVGGRFVMDMNTINCLDLDEKGGKGKLEAHLKSADFFDVAKYPEGIFEITSVEQLPEEGCFRVTGNLTLKETTLSIAFEIRAKRDGRVFAAASDSITLDRTLWGVNYGSKNVFKNLKDNLIDEHVDIQVNLFTE</sequence>
<name>A0A0A2E6D6_9PORP</name>
<dbReference type="Proteomes" id="UP000030103">
    <property type="component" value="Unassembled WGS sequence"/>
</dbReference>
<dbReference type="OrthoDB" id="951410at2"/>
<reference evidence="2 3" key="1">
    <citation type="submission" date="2014-09" db="EMBL/GenBank/DDBJ databases">
        <title>Draft Genome Sequence of Porphyromonas macacae COT-192_OH2859.</title>
        <authorList>
            <person name="Wallis C."/>
            <person name="Deusch O."/>
            <person name="O'Flynn C."/>
            <person name="Davis I."/>
            <person name="Horsfall A."/>
            <person name="Kirkwood N."/>
            <person name="Harris S."/>
            <person name="Eisen J.A."/>
            <person name="Coil D.A."/>
            <person name="Darling A.E."/>
            <person name="Jospin G."/>
            <person name="Alexiev A."/>
        </authorList>
    </citation>
    <scope>NUCLEOTIDE SEQUENCE [LARGE SCALE GENOMIC DNA]</scope>
    <source>
        <strain evidence="3">COT-192 OH2859</strain>
    </source>
</reference>
<dbReference type="PANTHER" id="PTHR34406">
    <property type="entry name" value="PROTEIN YCEI"/>
    <property type="match status" value="1"/>
</dbReference>
<comment type="caution">
    <text evidence="2">The sequence shown here is derived from an EMBL/GenBank/DDBJ whole genome shotgun (WGS) entry which is preliminary data.</text>
</comment>
<keyword evidence="3" id="KW-1185">Reference proteome</keyword>
<dbReference type="RefSeq" id="WP_036873744.1">
    <property type="nucleotide sequence ID" value="NZ_JRFA01000014.1"/>
</dbReference>
<dbReference type="AlphaFoldDB" id="A0A0A2E6D6"/>
<dbReference type="SUPFAM" id="SSF101874">
    <property type="entry name" value="YceI-like"/>
    <property type="match status" value="1"/>
</dbReference>
<dbReference type="SMART" id="SM00867">
    <property type="entry name" value="YceI"/>
    <property type="match status" value="1"/>
</dbReference>
<dbReference type="InterPro" id="IPR036761">
    <property type="entry name" value="TTHA0802/YceI-like_sf"/>
</dbReference>
<organism evidence="2 3">
    <name type="scientific">Porphyromonas macacae</name>
    <dbReference type="NCBI Taxonomy" id="28115"/>
    <lineage>
        <taxon>Bacteria</taxon>
        <taxon>Pseudomonadati</taxon>
        <taxon>Bacteroidota</taxon>
        <taxon>Bacteroidia</taxon>
        <taxon>Bacteroidales</taxon>
        <taxon>Porphyromonadaceae</taxon>
        <taxon>Porphyromonas</taxon>
    </lineage>
</organism>
<dbReference type="eggNOG" id="COG2353">
    <property type="taxonomic scope" value="Bacteria"/>
</dbReference>
<dbReference type="Gene3D" id="2.40.128.110">
    <property type="entry name" value="Lipid/polyisoprenoid-binding, YceI-like"/>
    <property type="match status" value="1"/>
</dbReference>
<evidence type="ECO:0000259" key="1">
    <source>
        <dbReference type="SMART" id="SM00867"/>
    </source>
</evidence>
<evidence type="ECO:0000313" key="3">
    <source>
        <dbReference type="Proteomes" id="UP000030103"/>
    </source>
</evidence>
<dbReference type="STRING" id="28115.HQ47_04995"/>
<dbReference type="PROSITE" id="PS51257">
    <property type="entry name" value="PROKAR_LIPOPROTEIN"/>
    <property type="match status" value="1"/>
</dbReference>
<accession>A0A0A2E6D6</accession>
<feature type="domain" description="Lipid/polyisoprenoid-binding YceI-like" evidence="1">
    <location>
        <begin position="45"/>
        <end position="219"/>
    </location>
</feature>